<evidence type="ECO:0000313" key="1">
    <source>
        <dbReference type="EMBL" id="MED6246713.1"/>
    </source>
</evidence>
<gene>
    <name evidence="1" type="ORF">ATANTOWER_022337</name>
</gene>
<organism evidence="1 2">
    <name type="scientific">Ataeniobius toweri</name>
    <dbReference type="NCBI Taxonomy" id="208326"/>
    <lineage>
        <taxon>Eukaryota</taxon>
        <taxon>Metazoa</taxon>
        <taxon>Chordata</taxon>
        <taxon>Craniata</taxon>
        <taxon>Vertebrata</taxon>
        <taxon>Euteleostomi</taxon>
        <taxon>Actinopterygii</taxon>
        <taxon>Neopterygii</taxon>
        <taxon>Teleostei</taxon>
        <taxon>Neoteleostei</taxon>
        <taxon>Acanthomorphata</taxon>
        <taxon>Ovalentaria</taxon>
        <taxon>Atherinomorphae</taxon>
        <taxon>Cyprinodontiformes</taxon>
        <taxon>Goodeidae</taxon>
        <taxon>Ataeniobius</taxon>
    </lineage>
</organism>
<reference evidence="1 2" key="1">
    <citation type="submission" date="2021-07" db="EMBL/GenBank/DDBJ databases">
        <authorList>
            <person name="Palmer J.M."/>
        </authorList>
    </citation>
    <scope>NUCLEOTIDE SEQUENCE [LARGE SCALE GENOMIC DNA]</scope>
    <source>
        <strain evidence="1 2">AT_MEX2019</strain>
        <tissue evidence="1">Muscle</tissue>
    </source>
</reference>
<dbReference type="EMBL" id="JAHUTI010044205">
    <property type="protein sequence ID" value="MED6246713.1"/>
    <property type="molecule type" value="Genomic_DNA"/>
</dbReference>
<dbReference type="Proteomes" id="UP001345963">
    <property type="component" value="Unassembled WGS sequence"/>
</dbReference>
<name>A0ABU7B8W1_9TELE</name>
<keyword evidence="2" id="KW-1185">Reference proteome</keyword>
<protein>
    <submittedName>
        <fullName evidence="1">Uncharacterized protein</fullName>
    </submittedName>
</protein>
<evidence type="ECO:0000313" key="2">
    <source>
        <dbReference type="Proteomes" id="UP001345963"/>
    </source>
</evidence>
<proteinExistence type="predicted"/>
<comment type="caution">
    <text evidence="1">The sequence shown here is derived from an EMBL/GenBank/DDBJ whole genome shotgun (WGS) entry which is preliminary data.</text>
</comment>
<sequence length="99" mass="11872">MLRVLSPYILMRSRVEGKSPLERATQPAGCIQDIRYNYHILRVMPLLNKRHQRRLTWANEEQVWAVARCFQVKVHFGFHYYIKIPESKRSVERHRPQAA</sequence>
<accession>A0ABU7B8W1</accession>